<gene>
    <name evidence="4" type="ORF">OUY24_43635</name>
</gene>
<dbReference type="PANTHER" id="PTHR35807">
    <property type="entry name" value="TRANSCRIPTIONAL REGULATOR REDD-RELATED"/>
    <property type="match status" value="1"/>
</dbReference>
<accession>A0ABT4TDQ2</accession>
<organism evidence="4 5">
    <name type="scientific">Nonomuraea ferruginea</name>
    <dbReference type="NCBI Taxonomy" id="46174"/>
    <lineage>
        <taxon>Bacteria</taxon>
        <taxon>Bacillati</taxon>
        <taxon>Actinomycetota</taxon>
        <taxon>Actinomycetes</taxon>
        <taxon>Streptosporangiales</taxon>
        <taxon>Streptosporangiaceae</taxon>
        <taxon>Nonomuraea</taxon>
    </lineage>
</organism>
<feature type="non-terminal residue" evidence="4">
    <location>
        <position position="87"/>
    </location>
</feature>
<feature type="domain" description="OmpR/PhoB-type" evidence="3">
    <location>
        <begin position="1"/>
        <end position="87"/>
    </location>
</feature>
<keyword evidence="5" id="KW-1185">Reference proteome</keyword>
<name>A0ABT4TDQ2_9ACTN</name>
<dbReference type="Proteomes" id="UP001212498">
    <property type="component" value="Unassembled WGS sequence"/>
</dbReference>
<evidence type="ECO:0000256" key="2">
    <source>
        <dbReference type="PROSITE-ProRule" id="PRU01091"/>
    </source>
</evidence>
<dbReference type="InterPro" id="IPR051677">
    <property type="entry name" value="AfsR-DnrI-RedD_regulator"/>
</dbReference>
<dbReference type="Gene3D" id="1.10.10.10">
    <property type="entry name" value="Winged helix-like DNA-binding domain superfamily/Winged helix DNA-binding domain"/>
    <property type="match status" value="1"/>
</dbReference>
<dbReference type="InterPro" id="IPR016032">
    <property type="entry name" value="Sig_transdc_resp-reg_C-effctor"/>
</dbReference>
<reference evidence="4 5" key="1">
    <citation type="submission" date="2022-11" db="EMBL/GenBank/DDBJ databases">
        <title>Nonomuraea corallina sp. nov., a new species of the genus Nonomuraea isolated from sea side sediment in Thai sea.</title>
        <authorList>
            <person name="Ngamcharungchit C."/>
            <person name="Matsumoto A."/>
            <person name="Suriyachadkun C."/>
            <person name="Panbangred W."/>
            <person name="Inahashi Y."/>
            <person name="Intra B."/>
        </authorList>
    </citation>
    <scope>NUCLEOTIDE SEQUENCE [LARGE SCALE GENOMIC DNA]</scope>
    <source>
        <strain evidence="4 5">DSM 43553</strain>
    </source>
</reference>
<dbReference type="RefSeq" id="WP_271280478.1">
    <property type="nucleotide sequence ID" value="NZ_JAPNUD010000320.1"/>
</dbReference>
<feature type="DNA-binding region" description="OmpR/PhoB-type" evidence="2">
    <location>
        <begin position="1"/>
        <end position="87"/>
    </location>
</feature>
<dbReference type="PROSITE" id="PS51755">
    <property type="entry name" value="OMPR_PHOB"/>
    <property type="match status" value="1"/>
</dbReference>
<proteinExistence type="predicted"/>
<comment type="caution">
    <text evidence="4">The sequence shown here is derived from an EMBL/GenBank/DDBJ whole genome shotgun (WGS) entry which is preliminary data.</text>
</comment>
<dbReference type="InterPro" id="IPR036388">
    <property type="entry name" value="WH-like_DNA-bd_sf"/>
</dbReference>
<evidence type="ECO:0000313" key="4">
    <source>
        <dbReference type="EMBL" id="MDA0647564.1"/>
    </source>
</evidence>
<dbReference type="InterPro" id="IPR001867">
    <property type="entry name" value="OmpR/PhoB-type_DNA-bd"/>
</dbReference>
<sequence length="87" mass="9275">MRFGVLGPLAVWTDAGEPVTVPGLKVRALLADLLVHDGRPVSTDRLLDDLWGDDQPGNPTGALQVRVSQLRKALEDAEPGGKHLVVS</sequence>
<dbReference type="SMART" id="SM00862">
    <property type="entry name" value="Trans_reg_C"/>
    <property type="match status" value="1"/>
</dbReference>
<evidence type="ECO:0000256" key="1">
    <source>
        <dbReference type="ARBA" id="ARBA00023125"/>
    </source>
</evidence>
<dbReference type="SUPFAM" id="SSF46894">
    <property type="entry name" value="C-terminal effector domain of the bipartite response regulators"/>
    <property type="match status" value="1"/>
</dbReference>
<evidence type="ECO:0000313" key="5">
    <source>
        <dbReference type="Proteomes" id="UP001212498"/>
    </source>
</evidence>
<dbReference type="EMBL" id="JAPNUD010000320">
    <property type="protein sequence ID" value="MDA0647564.1"/>
    <property type="molecule type" value="Genomic_DNA"/>
</dbReference>
<dbReference type="PANTHER" id="PTHR35807:SF1">
    <property type="entry name" value="TRANSCRIPTIONAL REGULATOR REDD"/>
    <property type="match status" value="1"/>
</dbReference>
<keyword evidence="1 2" id="KW-0238">DNA-binding</keyword>
<protein>
    <submittedName>
        <fullName evidence="4">Helix-turn-helix domain-containing protein</fullName>
    </submittedName>
</protein>
<dbReference type="Pfam" id="PF00486">
    <property type="entry name" value="Trans_reg_C"/>
    <property type="match status" value="1"/>
</dbReference>
<evidence type="ECO:0000259" key="3">
    <source>
        <dbReference type="PROSITE" id="PS51755"/>
    </source>
</evidence>